<protein>
    <recommendedName>
        <fullName evidence="13">alpha-1,2-Mannosidase</fullName>
        <ecNumber evidence="13">3.2.1.-</ecNumber>
    </recommendedName>
</protein>
<dbReference type="SUPFAM" id="SSF48225">
    <property type="entry name" value="Seven-hairpin glycosidases"/>
    <property type="match status" value="1"/>
</dbReference>
<dbReference type="InterPro" id="IPR001382">
    <property type="entry name" value="Glyco_hydro_47"/>
</dbReference>
<evidence type="ECO:0000313" key="14">
    <source>
        <dbReference type="EMBL" id="KAJ2850951.1"/>
    </source>
</evidence>
<comment type="catalytic activity">
    <reaction evidence="8">
        <text>N(4)-(alpha-D-Man-(1-&gt;2)-alpha-D-Man-(1-&gt;2)-alpha-D-Man-(1-&gt;3)-[alpha-D-Man-(1-&gt;3)-[alpha-D-Man-(1-&gt;2)-alpha-D-Man-(1-&gt;6)]-alpha-D-Man-(1-&gt;6)]-beta-D-Man-(1-&gt;4)-beta-D-GlcNAc-(1-&gt;4)-beta-D-GlcNAc)-L-asparaginyl-[protein] (N-glucan mannose isomer 8A1,2,3B1,3) + 3 H2O = N(4)-(alpha-D-Man-(1-&gt;3)-[alpha-D-Man-(1-&gt;3)-[alpha-D-Man-(1-&gt;6)]-alpha-D-Man-(1-&gt;6)]-beta-D-Man-(1-&gt;4)-beta-D-GlcNAc-(1-&gt;4)-beta-D-GlcNAc)-L-asparaginyl-[protein] (N-glucan mannose isomer 5A1,2) + 3 beta-D-mannose</text>
        <dbReference type="Rhea" id="RHEA:56028"/>
        <dbReference type="Rhea" id="RHEA-COMP:14358"/>
        <dbReference type="Rhea" id="RHEA-COMP:14367"/>
        <dbReference type="ChEBI" id="CHEBI:15377"/>
        <dbReference type="ChEBI" id="CHEBI:28563"/>
        <dbReference type="ChEBI" id="CHEBI:59087"/>
        <dbReference type="ChEBI" id="CHEBI:60628"/>
        <dbReference type="EC" id="3.2.1.113"/>
    </reaction>
</comment>
<feature type="binding site" evidence="11">
    <location>
        <position position="536"/>
    </location>
    <ligand>
        <name>Ca(2+)</name>
        <dbReference type="ChEBI" id="CHEBI:29108"/>
    </ligand>
</feature>
<dbReference type="AlphaFoldDB" id="A0A9W8I8X7"/>
<evidence type="ECO:0000256" key="1">
    <source>
        <dbReference type="ARBA" id="ARBA00001913"/>
    </source>
</evidence>
<dbReference type="EMBL" id="JANBUW010000020">
    <property type="protein sequence ID" value="KAJ2850951.1"/>
    <property type="molecule type" value="Genomic_DNA"/>
</dbReference>
<dbReference type="GO" id="GO:0005975">
    <property type="term" value="P:carbohydrate metabolic process"/>
    <property type="evidence" value="ECO:0007669"/>
    <property type="project" value="InterPro"/>
</dbReference>
<evidence type="ECO:0000256" key="5">
    <source>
        <dbReference type="ARBA" id="ARBA00022801"/>
    </source>
</evidence>
<dbReference type="GO" id="GO:0036503">
    <property type="term" value="P:ERAD pathway"/>
    <property type="evidence" value="ECO:0007669"/>
    <property type="project" value="UniProtKB-ARBA"/>
</dbReference>
<accession>A0A9W8I8X7</accession>
<evidence type="ECO:0000256" key="7">
    <source>
        <dbReference type="ARBA" id="ARBA00023157"/>
    </source>
</evidence>
<keyword evidence="15" id="KW-1185">Reference proteome</keyword>
<comment type="similarity">
    <text evidence="3 13">Belongs to the glycosyl hydrolase 47 family.</text>
</comment>
<evidence type="ECO:0000256" key="8">
    <source>
        <dbReference type="ARBA" id="ARBA00047669"/>
    </source>
</evidence>
<keyword evidence="6 11" id="KW-0106">Calcium</keyword>
<keyword evidence="4 11" id="KW-0479">Metal-binding</keyword>
<dbReference type="GO" id="GO:0005783">
    <property type="term" value="C:endoplasmic reticulum"/>
    <property type="evidence" value="ECO:0007669"/>
    <property type="project" value="TreeGrafter"/>
</dbReference>
<comment type="cofactor">
    <cofactor evidence="1 11">
        <name>Ca(2+)</name>
        <dbReference type="ChEBI" id="CHEBI:29108"/>
    </cofactor>
</comment>
<evidence type="ECO:0000256" key="6">
    <source>
        <dbReference type="ARBA" id="ARBA00022837"/>
    </source>
</evidence>
<evidence type="ECO:0000256" key="9">
    <source>
        <dbReference type="ARBA" id="ARBA00048605"/>
    </source>
</evidence>
<dbReference type="PANTHER" id="PTHR11742:SF55">
    <property type="entry name" value="ENDOPLASMIC RETICULUM MANNOSYL-OLIGOSACCHARIDE 1,2-ALPHA-MANNOSIDASE"/>
    <property type="match status" value="1"/>
</dbReference>
<dbReference type="Pfam" id="PF01532">
    <property type="entry name" value="Glyco_hydro_47"/>
    <property type="match status" value="1"/>
</dbReference>
<feature type="active site" evidence="10">
    <location>
        <position position="449"/>
    </location>
</feature>
<name>A0A9W8I8X7_9FUNG</name>
<keyword evidence="5 13" id="KW-0378">Hydrolase</keyword>
<comment type="catalytic activity">
    <reaction evidence="9">
        <text>N(4)-(alpha-D-Man-(1-&gt;2)-alpha-D-Man-(1-&gt;2)-alpha-D-Man-(1-&gt;3)-[alpha-D-Man-(1-&gt;2)-alpha-D-Man-(1-&gt;3)-[alpha-D-Man-(1-&gt;2)-alpha-D-Man-(1-&gt;6)]-alpha-D-Man-(1-&gt;6)]-beta-D-Man-(1-&gt;4)-beta-D-GlcNAc-(1-&gt;4)-beta-D-GlcNAc)-L-asparaginyl-[protein] (N-glucan mannose isomer 9A1,2,3B1,2,3) + 4 H2O = N(4)-(alpha-D-Man-(1-&gt;3)-[alpha-D-Man-(1-&gt;3)-[alpha-D-Man-(1-&gt;6)]-alpha-D-Man-(1-&gt;6)]-beta-D-Man-(1-&gt;4)-beta-D-GlcNAc-(1-&gt;4)-beta-D-GlcNAc)-L-asparaginyl-[protein] (N-glucan mannose isomer 5A1,2) + 4 beta-D-mannose</text>
        <dbReference type="Rhea" id="RHEA:56008"/>
        <dbReference type="Rhea" id="RHEA-COMP:14356"/>
        <dbReference type="Rhea" id="RHEA-COMP:14367"/>
        <dbReference type="ChEBI" id="CHEBI:15377"/>
        <dbReference type="ChEBI" id="CHEBI:28563"/>
        <dbReference type="ChEBI" id="CHEBI:59087"/>
        <dbReference type="ChEBI" id="CHEBI:139493"/>
        <dbReference type="EC" id="3.2.1.113"/>
    </reaction>
</comment>
<evidence type="ECO:0000313" key="15">
    <source>
        <dbReference type="Proteomes" id="UP001139887"/>
    </source>
</evidence>
<feature type="active site" evidence="10">
    <location>
        <position position="280"/>
    </location>
</feature>
<dbReference type="PANTHER" id="PTHR11742">
    <property type="entry name" value="MANNOSYL-OLIGOSACCHARIDE ALPHA-1,2-MANNOSIDASE-RELATED"/>
    <property type="match status" value="1"/>
</dbReference>
<dbReference type="Proteomes" id="UP001139887">
    <property type="component" value="Unassembled WGS sequence"/>
</dbReference>
<keyword evidence="7 12" id="KW-1015">Disulfide bond</keyword>
<dbReference type="Gene3D" id="1.50.10.10">
    <property type="match status" value="1"/>
</dbReference>
<feature type="active site" description="Proton donor" evidence="10">
    <location>
        <position position="405"/>
    </location>
</feature>
<evidence type="ECO:0000256" key="2">
    <source>
        <dbReference type="ARBA" id="ARBA00004922"/>
    </source>
</evidence>
<dbReference type="InterPro" id="IPR050749">
    <property type="entry name" value="Glycosyl_Hydrolase_47"/>
</dbReference>
<dbReference type="GO" id="GO:0005509">
    <property type="term" value="F:calcium ion binding"/>
    <property type="evidence" value="ECO:0007669"/>
    <property type="project" value="InterPro"/>
</dbReference>
<proteinExistence type="inferred from homology"/>
<comment type="caution">
    <text evidence="14">The sequence shown here is derived from an EMBL/GenBank/DDBJ whole genome shotgun (WGS) entry which is preliminary data.</text>
</comment>
<evidence type="ECO:0000256" key="10">
    <source>
        <dbReference type="PIRSR" id="PIRSR601382-1"/>
    </source>
</evidence>
<dbReference type="InterPro" id="IPR036026">
    <property type="entry name" value="Seven-hairpin_glycosidases"/>
</dbReference>
<evidence type="ECO:0000256" key="11">
    <source>
        <dbReference type="PIRSR" id="PIRSR601382-2"/>
    </source>
</evidence>
<dbReference type="OrthoDB" id="8118055at2759"/>
<dbReference type="EC" id="3.2.1.-" evidence="13"/>
<evidence type="ECO:0000256" key="12">
    <source>
        <dbReference type="PIRSR" id="PIRSR601382-3"/>
    </source>
</evidence>
<dbReference type="PRINTS" id="PR00747">
    <property type="entry name" value="GLYHDRLASE47"/>
</dbReference>
<organism evidence="14 15">
    <name type="scientific">Coemansia brasiliensis</name>
    <dbReference type="NCBI Taxonomy" id="2650707"/>
    <lineage>
        <taxon>Eukaryota</taxon>
        <taxon>Fungi</taxon>
        <taxon>Fungi incertae sedis</taxon>
        <taxon>Zoopagomycota</taxon>
        <taxon>Kickxellomycotina</taxon>
        <taxon>Kickxellomycetes</taxon>
        <taxon>Kickxellales</taxon>
        <taxon>Kickxellaceae</taxon>
        <taxon>Coemansia</taxon>
    </lineage>
</organism>
<feature type="active site" description="Proton donor" evidence="10">
    <location>
        <position position="150"/>
    </location>
</feature>
<evidence type="ECO:0000256" key="13">
    <source>
        <dbReference type="RuleBase" id="RU361193"/>
    </source>
</evidence>
<feature type="disulfide bond" evidence="12">
    <location>
        <begin position="349"/>
        <end position="391"/>
    </location>
</feature>
<evidence type="ECO:0000256" key="3">
    <source>
        <dbReference type="ARBA" id="ARBA00007658"/>
    </source>
</evidence>
<sequence length="546" mass="62153">MPKRKEEPVYRRYRTLEQHPQMQGWAADMAVNWHPTENQLAQLDTVIHIAKCGDSCKPPTTANWTYRQQQVVAAAKTAWNAYTRDAFGCDEHYPLSQNGKNFTHLGIGYIVADSLDTLFLMGLHKEYKQGRDFLVNQVTFDQRGAVSLFESTIRILGGLLSAFHWSGETDYKLLALADQLGERLAKSFNTSSGIPPETAILRSDGMPFATQCSTSESSTLQLEFRYLAKLTGKQEYQQQVDRVIDVMLKAPKYDGLVPTWISSTYGNFTGSDISLGSRGDSYYEYLLKQWLQTRQSEVDLRAEYDSAMQGVKKYLVETSPNQNLTYIGELRSVTTSEPWFSAKMDHLVCFLAGNLALGATNGTALMDIPPVLLTPRDQEDLVLARELGETCAHMYFDTPSGLAPEIAYFRQIDRTTKQEVQFEPTNQLLPPNGDILVPPNDRHYLLRPETVESLYLLWKITGETKWREYGWQIFEAIEKWAKLDDWGYSSLDDVTKMPPTRRDGIESFFVAETLKYLFLLFSDADPVSLTDYVFNTEAHPLPKFSW</sequence>
<comment type="pathway">
    <text evidence="2">Protein modification; protein glycosylation.</text>
</comment>
<keyword evidence="13 14" id="KW-0326">Glycosidase</keyword>
<reference evidence="14" key="1">
    <citation type="submission" date="2022-07" db="EMBL/GenBank/DDBJ databases">
        <title>Phylogenomic reconstructions and comparative analyses of Kickxellomycotina fungi.</title>
        <authorList>
            <person name="Reynolds N.K."/>
            <person name="Stajich J.E."/>
            <person name="Barry K."/>
            <person name="Grigoriev I.V."/>
            <person name="Crous P."/>
            <person name="Smith M.E."/>
        </authorList>
    </citation>
    <scope>NUCLEOTIDE SEQUENCE</scope>
    <source>
        <strain evidence="14">NRRL 1566</strain>
    </source>
</reference>
<gene>
    <name evidence="14" type="primary">MNS1</name>
    <name evidence="14" type="ORF">IWW36_001475</name>
</gene>
<dbReference type="GO" id="GO:0004571">
    <property type="term" value="F:mannosyl-oligosaccharide 1,2-alpha-mannosidase activity"/>
    <property type="evidence" value="ECO:0007669"/>
    <property type="project" value="UniProtKB-EC"/>
</dbReference>
<dbReference type="InterPro" id="IPR012341">
    <property type="entry name" value="6hp_glycosidase-like_sf"/>
</dbReference>
<dbReference type="GO" id="GO:0016020">
    <property type="term" value="C:membrane"/>
    <property type="evidence" value="ECO:0007669"/>
    <property type="project" value="InterPro"/>
</dbReference>
<evidence type="ECO:0000256" key="4">
    <source>
        <dbReference type="ARBA" id="ARBA00022723"/>
    </source>
</evidence>